<dbReference type="InterPro" id="IPR009875">
    <property type="entry name" value="PilZ_domain"/>
</dbReference>
<name>A0A3B0X542_9ZZZZ</name>
<sequence length="104" mass="11730">MNRSHERTSAAGYCIQVLIVNGEVQNHLAQKSFYIENIGKGGFRFLSKIKFNLEDRVQVLLRFPDDHSQEVLGRICYSEQFGDGELAYGFSVISGFYSLDEACG</sequence>
<proteinExistence type="predicted"/>
<protein>
    <recommendedName>
        <fullName evidence="1">PilZ domain-containing protein</fullName>
    </recommendedName>
</protein>
<organism evidence="2">
    <name type="scientific">hydrothermal vent metagenome</name>
    <dbReference type="NCBI Taxonomy" id="652676"/>
    <lineage>
        <taxon>unclassified sequences</taxon>
        <taxon>metagenomes</taxon>
        <taxon>ecological metagenomes</taxon>
    </lineage>
</organism>
<accession>A0A3B0X542</accession>
<gene>
    <name evidence="2" type="ORF">MNBD_GAMMA06-2052</name>
</gene>
<dbReference type="Pfam" id="PF07238">
    <property type="entry name" value="PilZ"/>
    <property type="match status" value="1"/>
</dbReference>
<evidence type="ECO:0000313" key="2">
    <source>
        <dbReference type="EMBL" id="VAW51836.1"/>
    </source>
</evidence>
<reference evidence="2" key="1">
    <citation type="submission" date="2018-06" db="EMBL/GenBank/DDBJ databases">
        <authorList>
            <person name="Zhirakovskaya E."/>
        </authorList>
    </citation>
    <scope>NUCLEOTIDE SEQUENCE</scope>
</reference>
<dbReference type="EMBL" id="UOFD01000037">
    <property type="protein sequence ID" value="VAW51836.1"/>
    <property type="molecule type" value="Genomic_DNA"/>
</dbReference>
<dbReference type="AlphaFoldDB" id="A0A3B0X542"/>
<evidence type="ECO:0000259" key="1">
    <source>
        <dbReference type="Pfam" id="PF07238"/>
    </source>
</evidence>
<dbReference type="GO" id="GO:0035438">
    <property type="term" value="F:cyclic-di-GMP binding"/>
    <property type="evidence" value="ECO:0007669"/>
    <property type="project" value="InterPro"/>
</dbReference>
<feature type="domain" description="PilZ" evidence="1">
    <location>
        <begin position="2"/>
        <end position="91"/>
    </location>
</feature>